<protein>
    <submittedName>
        <fullName evidence="2">Gliding motility-associated lipoprotein GldB</fullName>
    </submittedName>
</protein>
<evidence type="ECO:0000256" key="1">
    <source>
        <dbReference type="SAM" id="SignalP"/>
    </source>
</evidence>
<gene>
    <name evidence="2" type="ORF">CLV59_110248</name>
</gene>
<reference evidence="2 3" key="1">
    <citation type="submission" date="2018-06" db="EMBL/GenBank/DDBJ databases">
        <title>Genomic Encyclopedia of Archaeal and Bacterial Type Strains, Phase II (KMG-II): from individual species to whole genera.</title>
        <authorList>
            <person name="Goeker M."/>
        </authorList>
    </citation>
    <scope>NUCLEOTIDE SEQUENCE [LARGE SCALE GENOMIC DNA]</scope>
    <source>
        <strain evidence="2 3">DSM 29821</strain>
    </source>
</reference>
<keyword evidence="1" id="KW-0732">Signal</keyword>
<sequence>MQSYTNKSFRYSWLLLAFLAVAACKSGPKPPDVSNIALHVSAERFDSALFTIDTNQIQPGLERLHAAYPMFLPVYMTDIMNLGAYSDSSAAIQQQLHLFLTTKDFRQLESAVQQKFGNLSTVKKDLEQAFKYTKYYIPYFRAPKVVTFISGVANYGAVTVDSVLGIGLDMYMGEEFPPYHMIEDLPNYMIRRFSPEYIATNAMQALHNQMYPTPRDGGNLVSQMVDAGRQQYFLDKVLPFTADSIKIGYTGDQLRWCYDNEQMIWQFFIQNNLLYNTDWQEISHFMGDGPATQGMPEGSPGKIGNFVGWQIVKKYMDKHPELTLQQLMEKKDVMEIFNESKYRPR</sequence>
<proteinExistence type="predicted"/>
<keyword evidence="3" id="KW-1185">Reference proteome</keyword>
<accession>A0A327VP15</accession>
<dbReference type="Proteomes" id="UP000249819">
    <property type="component" value="Unassembled WGS sequence"/>
</dbReference>
<dbReference type="OrthoDB" id="976022at2"/>
<feature type="signal peptide" evidence="1">
    <location>
        <begin position="1"/>
        <end position="22"/>
    </location>
</feature>
<dbReference type="RefSeq" id="WP_111595095.1">
    <property type="nucleotide sequence ID" value="NZ_QLMA01000010.1"/>
</dbReference>
<dbReference type="PROSITE" id="PS51257">
    <property type="entry name" value="PROKAR_LIPOPROTEIN"/>
    <property type="match status" value="1"/>
</dbReference>
<dbReference type="EMBL" id="QLMA01000010">
    <property type="protein sequence ID" value="RAJ75199.1"/>
    <property type="molecule type" value="Genomic_DNA"/>
</dbReference>
<organism evidence="2 3">
    <name type="scientific">Chitinophaga dinghuensis</name>
    <dbReference type="NCBI Taxonomy" id="1539050"/>
    <lineage>
        <taxon>Bacteria</taxon>
        <taxon>Pseudomonadati</taxon>
        <taxon>Bacteroidota</taxon>
        <taxon>Chitinophagia</taxon>
        <taxon>Chitinophagales</taxon>
        <taxon>Chitinophagaceae</taxon>
        <taxon>Chitinophaga</taxon>
    </lineage>
</organism>
<dbReference type="InterPro" id="IPR019853">
    <property type="entry name" value="GldB-like"/>
</dbReference>
<keyword evidence="2" id="KW-0449">Lipoprotein</keyword>
<comment type="caution">
    <text evidence="2">The sequence shown here is derived from an EMBL/GenBank/DDBJ whole genome shotgun (WGS) entry which is preliminary data.</text>
</comment>
<dbReference type="AlphaFoldDB" id="A0A327VP15"/>
<dbReference type="Pfam" id="PF25594">
    <property type="entry name" value="GldB_lipo"/>
    <property type="match status" value="1"/>
</dbReference>
<feature type="chain" id="PRO_5016337266" evidence="1">
    <location>
        <begin position="23"/>
        <end position="345"/>
    </location>
</feature>
<evidence type="ECO:0000313" key="2">
    <source>
        <dbReference type="EMBL" id="RAJ75199.1"/>
    </source>
</evidence>
<name>A0A327VP15_9BACT</name>
<evidence type="ECO:0000313" key="3">
    <source>
        <dbReference type="Proteomes" id="UP000249819"/>
    </source>
</evidence>